<accession>A0A8J8P293</accession>
<dbReference type="CDD" id="cd01766">
    <property type="entry name" value="Ubl_UFM1"/>
    <property type="match status" value="1"/>
</dbReference>
<protein>
    <recommendedName>
        <fullName evidence="2">Ubiquitin-fold modifier 1</fullName>
    </recommendedName>
</protein>
<evidence type="ECO:0000256" key="4">
    <source>
        <dbReference type="ARBA" id="ARBA00022786"/>
    </source>
</evidence>
<evidence type="ECO:0000256" key="5">
    <source>
        <dbReference type="SAM" id="MobiDB-lite"/>
    </source>
</evidence>
<dbReference type="GO" id="GO:0005737">
    <property type="term" value="C:cytoplasm"/>
    <property type="evidence" value="ECO:0007669"/>
    <property type="project" value="TreeGrafter"/>
</dbReference>
<name>A0A8J8P293_HALGN</name>
<dbReference type="InterPro" id="IPR005375">
    <property type="entry name" value="UFM1"/>
</dbReference>
<dbReference type="EMBL" id="RRYP01001296">
    <property type="protein sequence ID" value="TNV86116.1"/>
    <property type="molecule type" value="Genomic_DNA"/>
</dbReference>
<evidence type="ECO:0000256" key="3">
    <source>
        <dbReference type="ARBA" id="ARBA00022499"/>
    </source>
</evidence>
<dbReference type="InterPro" id="IPR029071">
    <property type="entry name" value="Ubiquitin-like_domsf"/>
</dbReference>
<dbReference type="SUPFAM" id="SSF54236">
    <property type="entry name" value="Ubiquitin-like"/>
    <property type="match status" value="1"/>
</dbReference>
<evidence type="ECO:0000256" key="2">
    <source>
        <dbReference type="ARBA" id="ARBA00015319"/>
    </source>
</evidence>
<evidence type="ECO:0000256" key="1">
    <source>
        <dbReference type="ARBA" id="ARBA00010230"/>
    </source>
</evidence>
<dbReference type="Proteomes" id="UP000785679">
    <property type="component" value="Unassembled WGS sequence"/>
</dbReference>
<dbReference type="PANTHER" id="PTHR15825:SF0">
    <property type="entry name" value="UBIQUITIN-FOLD MODIFIER 1"/>
    <property type="match status" value="1"/>
</dbReference>
<feature type="compositionally biased region" description="Basic and acidic residues" evidence="5">
    <location>
        <begin position="10"/>
        <end position="21"/>
    </location>
</feature>
<dbReference type="Gene3D" id="3.10.20.90">
    <property type="entry name" value="Phosphatidylinositol 3-kinase Catalytic Subunit, Chain A, domain 1"/>
    <property type="match status" value="1"/>
</dbReference>
<gene>
    <name evidence="6" type="ORF">FGO68_gene14721</name>
</gene>
<dbReference type="FunFam" id="3.10.20.90:FF:000044">
    <property type="entry name" value="Ubiquitin-fold modifier 1"/>
    <property type="match status" value="1"/>
</dbReference>
<dbReference type="OrthoDB" id="284357at2759"/>
<dbReference type="Pfam" id="PF03671">
    <property type="entry name" value="Ufm1"/>
    <property type="match status" value="1"/>
</dbReference>
<dbReference type="GO" id="GO:0005634">
    <property type="term" value="C:nucleus"/>
    <property type="evidence" value="ECO:0007669"/>
    <property type="project" value="TreeGrafter"/>
</dbReference>
<dbReference type="PANTHER" id="PTHR15825">
    <property type="entry name" value="UBIQUITIN-FOLD MODIFIER 1"/>
    <property type="match status" value="1"/>
</dbReference>
<proteinExistence type="inferred from homology"/>
<keyword evidence="3" id="KW-1017">Isopeptide bond</keyword>
<feature type="region of interest" description="Disordered" evidence="5">
    <location>
        <begin position="1"/>
        <end position="26"/>
    </location>
</feature>
<dbReference type="GO" id="GO:1990592">
    <property type="term" value="P:protein K69-linked ufmylation"/>
    <property type="evidence" value="ECO:0007669"/>
    <property type="project" value="TreeGrafter"/>
</dbReference>
<sequence length="116" mass="12710">METATASTHPIEESKNEEQLDKSVPQQKKITQKVTFKITNASDPKLPFRTLSVPEDAPFTACVKFIAEEFKVNPATTAVITNNGVGINPQQSAGTIFLKHGSELKMIPRDRVGSKL</sequence>
<keyword evidence="4" id="KW-0833">Ubl conjugation pathway</keyword>
<organism evidence="6 7">
    <name type="scientific">Halteria grandinella</name>
    <dbReference type="NCBI Taxonomy" id="5974"/>
    <lineage>
        <taxon>Eukaryota</taxon>
        <taxon>Sar</taxon>
        <taxon>Alveolata</taxon>
        <taxon>Ciliophora</taxon>
        <taxon>Intramacronucleata</taxon>
        <taxon>Spirotrichea</taxon>
        <taxon>Stichotrichia</taxon>
        <taxon>Sporadotrichida</taxon>
        <taxon>Halteriidae</taxon>
        <taxon>Halteria</taxon>
    </lineage>
</organism>
<comment type="similarity">
    <text evidence="1">Belongs to the UFM1 family.</text>
</comment>
<dbReference type="AlphaFoldDB" id="A0A8J8P293"/>
<reference evidence="6" key="1">
    <citation type="submission" date="2019-06" db="EMBL/GenBank/DDBJ databases">
        <authorList>
            <person name="Zheng W."/>
        </authorList>
    </citation>
    <scope>NUCLEOTIDE SEQUENCE</scope>
    <source>
        <strain evidence="6">QDHG01</strain>
    </source>
</reference>
<comment type="caution">
    <text evidence="6">The sequence shown here is derived from an EMBL/GenBank/DDBJ whole genome shotgun (WGS) entry which is preliminary data.</text>
</comment>
<evidence type="ECO:0000313" key="6">
    <source>
        <dbReference type="EMBL" id="TNV86116.1"/>
    </source>
</evidence>
<keyword evidence="7" id="KW-1185">Reference proteome</keyword>
<evidence type="ECO:0000313" key="7">
    <source>
        <dbReference type="Proteomes" id="UP000785679"/>
    </source>
</evidence>